<dbReference type="OrthoDB" id="6021021at2759"/>
<keyword evidence="3 12" id="KW-0813">Transport</keyword>
<keyword evidence="4 12" id="KW-0894">Sodium channel</keyword>
<dbReference type="AlphaFoldDB" id="A0A6G0YZ97"/>
<dbReference type="GO" id="GO:0015280">
    <property type="term" value="F:ligand-gated sodium channel activity"/>
    <property type="evidence" value="ECO:0007669"/>
    <property type="project" value="TreeGrafter"/>
</dbReference>
<keyword evidence="8 12" id="KW-0406">Ion transport</keyword>
<evidence type="ECO:0000256" key="6">
    <source>
        <dbReference type="ARBA" id="ARBA00022989"/>
    </source>
</evidence>
<keyword evidence="15" id="KW-1185">Reference proteome</keyword>
<evidence type="ECO:0000313" key="14">
    <source>
        <dbReference type="EMBL" id="KAF0763256.1"/>
    </source>
</evidence>
<evidence type="ECO:0000256" key="4">
    <source>
        <dbReference type="ARBA" id="ARBA00022461"/>
    </source>
</evidence>
<dbReference type="EMBL" id="VUJU01001928">
    <property type="protein sequence ID" value="KAF0763256.1"/>
    <property type="molecule type" value="Genomic_DNA"/>
</dbReference>
<dbReference type="InterPro" id="IPR001873">
    <property type="entry name" value="ENaC"/>
</dbReference>
<evidence type="ECO:0000256" key="9">
    <source>
        <dbReference type="ARBA" id="ARBA00023136"/>
    </source>
</evidence>
<organism evidence="14 15">
    <name type="scientific">Aphis craccivora</name>
    <name type="common">Cowpea aphid</name>
    <dbReference type="NCBI Taxonomy" id="307492"/>
    <lineage>
        <taxon>Eukaryota</taxon>
        <taxon>Metazoa</taxon>
        <taxon>Ecdysozoa</taxon>
        <taxon>Arthropoda</taxon>
        <taxon>Hexapoda</taxon>
        <taxon>Insecta</taxon>
        <taxon>Pterygota</taxon>
        <taxon>Neoptera</taxon>
        <taxon>Paraneoptera</taxon>
        <taxon>Hemiptera</taxon>
        <taxon>Sternorrhyncha</taxon>
        <taxon>Aphidomorpha</taxon>
        <taxon>Aphidoidea</taxon>
        <taxon>Aphididae</taxon>
        <taxon>Aphidini</taxon>
        <taxon>Aphis</taxon>
        <taxon>Aphis</taxon>
    </lineage>
</organism>
<dbReference type="Gene3D" id="1.10.287.820">
    <property type="entry name" value="Acid-sensing ion channel domain"/>
    <property type="match status" value="1"/>
</dbReference>
<keyword evidence="5 12" id="KW-0812">Transmembrane</keyword>
<keyword evidence="11 12" id="KW-0407">Ion channel</keyword>
<dbReference type="Proteomes" id="UP000478052">
    <property type="component" value="Unassembled WGS sequence"/>
</dbReference>
<proteinExistence type="inferred from homology"/>
<evidence type="ECO:0000256" key="3">
    <source>
        <dbReference type="ARBA" id="ARBA00022448"/>
    </source>
</evidence>
<evidence type="ECO:0000313" key="15">
    <source>
        <dbReference type="Proteomes" id="UP000478052"/>
    </source>
</evidence>
<comment type="caution">
    <text evidence="14">The sequence shown here is derived from an EMBL/GenBank/DDBJ whole genome shotgun (WGS) entry which is preliminary data.</text>
</comment>
<dbReference type="GO" id="GO:0005886">
    <property type="term" value="C:plasma membrane"/>
    <property type="evidence" value="ECO:0007669"/>
    <property type="project" value="TreeGrafter"/>
</dbReference>
<evidence type="ECO:0000256" key="13">
    <source>
        <dbReference type="SAM" id="Phobius"/>
    </source>
</evidence>
<dbReference type="PANTHER" id="PTHR11690:SF288">
    <property type="entry name" value="AMILORIDE-SENSITIVE NA+ CHANNEL-RELATED"/>
    <property type="match status" value="1"/>
</dbReference>
<dbReference type="Pfam" id="PF00858">
    <property type="entry name" value="ASC"/>
    <property type="match status" value="2"/>
</dbReference>
<gene>
    <name evidence="14" type="ORF">FWK35_00019661</name>
</gene>
<dbReference type="PANTHER" id="PTHR11690">
    <property type="entry name" value="AMILORIDE-SENSITIVE SODIUM CHANNEL-RELATED"/>
    <property type="match status" value="1"/>
</dbReference>
<feature type="transmembrane region" description="Helical" evidence="13">
    <location>
        <begin position="159"/>
        <end position="183"/>
    </location>
</feature>
<evidence type="ECO:0000256" key="12">
    <source>
        <dbReference type="RuleBase" id="RU000679"/>
    </source>
</evidence>
<evidence type="ECO:0008006" key="16">
    <source>
        <dbReference type="Google" id="ProtNLM"/>
    </source>
</evidence>
<keyword evidence="6 13" id="KW-1133">Transmembrane helix</keyword>
<evidence type="ECO:0000256" key="7">
    <source>
        <dbReference type="ARBA" id="ARBA00023053"/>
    </source>
</evidence>
<sequence length="592" mass="68338">MFTVLGPKDIKICGPAKNNCVLDAVESTKLPENQYECNCLPTCSMIEYEVIDTSHFDDWNYLKLTNLVTNNSRGSTIEFVFKKPYFTAYTSSSILNLKSLIIRFCSILERSPGCNVGGLLSLVLNMTKPRWFIEYCEKTTLPCMQYFTMKHRSLLEKSFWILIFVLMISITFKGLNVLANVWINNPTIMFTENTESAIQEIPFPSITICPSSQIRRSVWEKYMNTNSSYWDNLQTYRNVMTCSTNTYFLSLGQSLKEYIDYGLIKELMQDCGISCSELFHYDTKWQNITLKNICQHFQPIILGIFGLCFTINMIPLSQMFNEEYYQRYMDFFSTKSTYVNTEKTYWNLEDGYSSYMNQPVLVNVIPARTSGVSYNHRLRLMLQSSDDDFLSCADLGIEGGSFLITFSNPAEYCSASPRSYIIPDTYTKIQITPFVRKINSDLKWRSLEIRKCYLEDERKLSIFQQYTELNCNHECEINKTISMCGCIMIEAAWTNSLKICGPAKYSCALDAIHSTKHPENRLVCNCLPTCSMIEYEVTDTSHFDDWNYMKSINLVKNNSRGATIELVFKKPYFTAYTSASILSLQSLINQLD</sequence>
<keyword evidence="10 12" id="KW-0739">Sodium transport</keyword>
<accession>A0A6G0YZ97</accession>
<keyword evidence="7" id="KW-0915">Sodium</keyword>
<reference evidence="14 15" key="1">
    <citation type="submission" date="2019-08" db="EMBL/GenBank/DDBJ databases">
        <title>Whole genome of Aphis craccivora.</title>
        <authorList>
            <person name="Voronova N.V."/>
            <person name="Shulinski R.S."/>
            <person name="Bandarenka Y.V."/>
            <person name="Zhorov D.G."/>
            <person name="Warner D."/>
        </authorList>
    </citation>
    <scope>NUCLEOTIDE SEQUENCE [LARGE SCALE GENOMIC DNA]</scope>
    <source>
        <strain evidence="14">180601</strain>
        <tissue evidence="14">Whole Body</tissue>
    </source>
</reference>
<comment type="subcellular location">
    <subcellularLocation>
        <location evidence="1">Membrane</location>
        <topology evidence="1">Multi-pass membrane protein</topology>
    </subcellularLocation>
</comment>
<evidence type="ECO:0000256" key="8">
    <source>
        <dbReference type="ARBA" id="ARBA00023065"/>
    </source>
</evidence>
<comment type="similarity">
    <text evidence="2 12">Belongs to the amiloride-sensitive sodium channel (TC 1.A.6) family.</text>
</comment>
<protein>
    <recommendedName>
        <fullName evidence="16">Pickpocket protein 28-like</fullName>
    </recommendedName>
</protein>
<name>A0A6G0YZ97_APHCR</name>
<evidence type="ECO:0000256" key="1">
    <source>
        <dbReference type="ARBA" id="ARBA00004141"/>
    </source>
</evidence>
<evidence type="ECO:0000256" key="10">
    <source>
        <dbReference type="ARBA" id="ARBA00023201"/>
    </source>
</evidence>
<evidence type="ECO:0000256" key="11">
    <source>
        <dbReference type="ARBA" id="ARBA00023303"/>
    </source>
</evidence>
<evidence type="ECO:0000256" key="2">
    <source>
        <dbReference type="ARBA" id="ARBA00007193"/>
    </source>
</evidence>
<keyword evidence="9 13" id="KW-0472">Membrane</keyword>
<evidence type="ECO:0000256" key="5">
    <source>
        <dbReference type="ARBA" id="ARBA00022692"/>
    </source>
</evidence>